<dbReference type="NCBIfam" id="TIGR01484">
    <property type="entry name" value="HAD-SF-IIB"/>
    <property type="match status" value="1"/>
</dbReference>
<dbReference type="GO" id="GO:0016791">
    <property type="term" value="F:phosphatase activity"/>
    <property type="evidence" value="ECO:0007669"/>
    <property type="project" value="TreeGrafter"/>
</dbReference>
<dbReference type="RefSeq" id="WP_172460567.1">
    <property type="nucleotide sequence ID" value="NZ_UHIO01000001.1"/>
</dbReference>
<dbReference type="Gene3D" id="3.40.50.1000">
    <property type="entry name" value="HAD superfamily/HAD-like"/>
    <property type="match status" value="1"/>
</dbReference>
<evidence type="ECO:0000313" key="1">
    <source>
        <dbReference type="EMBL" id="SUP43636.1"/>
    </source>
</evidence>
<dbReference type="NCBIfam" id="TIGR00099">
    <property type="entry name" value="Cof-subfamily"/>
    <property type="match status" value="1"/>
</dbReference>
<dbReference type="Gene3D" id="3.30.1240.10">
    <property type="match status" value="1"/>
</dbReference>
<sequence>MTDKINSVNIDDQAAMFKAAEQRGKEASLPTTVGDLQLKKPIKLMVSDVDGTLVDIHKHVSDETVAAVKAAMVAGVTVAVASGRAWGEMGEVIHRIPEIHHYICSNGALVLEQHGGETTTVFHESFSNAEGLRLLDALTPFDVYIEAYSGKDIYGETEGMLEFASTLPPHLVPLMKESRVMVPNLRDHIVETGMDLEKIQLFYGTEAKKKAILDHFKADNRFVIIQSSEGNLEFVQPGISKGRAVAALAESLGYTADEVMTIGESNNDLTMLAYAGTSFAMMNGETTAKATAKFLAPTNDEDGVAQMIRLVLEATKAL</sequence>
<protein>
    <submittedName>
        <fullName evidence="1">Uncharacterized phosphatase YwpJ</fullName>
        <ecNumber evidence="1">3.1.3.-</ecNumber>
    </submittedName>
</protein>
<dbReference type="InterPro" id="IPR036412">
    <property type="entry name" value="HAD-like_sf"/>
</dbReference>
<dbReference type="InterPro" id="IPR023214">
    <property type="entry name" value="HAD_sf"/>
</dbReference>
<reference evidence="1 2" key="1">
    <citation type="submission" date="2018-06" db="EMBL/GenBank/DDBJ databases">
        <authorList>
            <consortium name="Pathogen Informatics"/>
            <person name="Doyle S."/>
        </authorList>
    </citation>
    <scope>NUCLEOTIDE SEQUENCE [LARGE SCALE GENOMIC DNA]</scope>
    <source>
        <strain evidence="1 2">NCTC12020</strain>
    </source>
</reference>
<keyword evidence="1" id="KW-0378">Hydrolase</keyword>
<dbReference type="SUPFAM" id="SSF56784">
    <property type="entry name" value="HAD-like"/>
    <property type="match status" value="1"/>
</dbReference>
<organism evidence="1 2">
    <name type="scientific">Veillonella criceti</name>
    <dbReference type="NCBI Taxonomy" id="103891"/>
    <lineage>
        <taxon>Bacteria</taxon>
        <taxon>Bacillati</taxon>
        <taxon>Bacillota</taxon>
        <taxon>Negativicutes</taxon>
        <taxon>Veillonellales</taxon>
        <taxon>Veillonellaceae</taxon>
        <taxon>Veillonella</taxon>
    </lineage>
</organism>
<dbReference type="PANTHER" id="PTHR10000">
    <property type="entry name" value="PHOSPHOSERINE PHOSPHATASE"/>
    <property type="match status" value="1"/>
</dbReference>
<keyword evidence="2" id="KW-1185">Reference proteome</keyword>
<dbReference type="PANTHER" id="PTHR10000:SF8">
    <property type="entry name" value="HAD SUPERFAMILY HYDROLASE-LIKE, TYPE 3"/>
    <property type="match status" value="1"/>
</dbReference>
<dbReference type="GO" id="GO:0000287">
    <property type="term" value="F:magnesium ion binding"/>
    <property type="evidence" value="ECO:0007669"/>
    <property type="project" value="TreeGrafter"/>
</dbReference>
<dbReference type="InterPro" id="IPR000150">
    <property type="entry name" value="Cof"/>
</dbReference>
<dbReference type="Proteomes" id="UP000255367">
    <property type="component" value="Unassembled WGS sequence"/>
</dbReference>
<dbReference type="Pfam" id="PF08282">
    <property type="entry name" value="Hydrolase_3"/>
    <property type="match status" value="1"/>
</dbReference>
<name>A0A380NMR9_9FIRM</name>
<dbReference type="AlphaFoldDB" id="A0A380NMR9"/>
<dbReference type="GO" id="GO:0005829">
    <property type="term" value="C:cytosol"/>
    <property type="evidence" value="ECO:0007669"/>
    <property type="project" value="TreeGrafter"/>
</dbReference>
<accession>A0A380NMR9</accession>
<evidence type="ECO:0000313" key="2">
    <source>
        <dbReference type="Proteomes" id="UP000255367"/>
    </source>
</evidence>
<dbReference type="InterPro" id="IPR006379">
    <property type="entry name" value="HAD-SF_hydro_IIB"/>
</dbReference>
<dbReference type="EC" id="3.1.3.-" evidence="1"/>
<dbReference type="EMBL" id="UHIO01000001">
    <property type="protein sequence ID" value="SUP43636.1"/>
    <property type="molecule type" value="Genomic_DNA"/>
</dbReference>
<gene>
    <name evidence="1" type="primary">ywpJ</name>
    <name evidence="1" type="ORF">NCTC12020_01258</name>
</gene>
<proteinExistence type="predicted"/>